<dbReference type="AlphaFoldDB" id="A0A1H7WNS7"/>
<dbReference type="InterPro" id="IPR005135">
    <property type="entry name" value="Endo/exonuclease/phosphatase"/>
</dbReference>
<dbReference type="GO" id="GO:0000175">
    <property type="term" value="F:3'-5'-RNA exonuclease activity"/>
    <property type="evidence" value="ECO:0007669"/>
    <property type="project" value="TreeGrafter"/>
</dbReference>
<keyword evidence="2" id="KW-0255">Endonuclease</keyword>
<gene>
    <name evidence="2" type="ORF">SAMN04489760_10779</name>
</gene>
<dbReference type="SUPFAM" id="SSF56219">
    <property type="entry name" value="DNase I-like"/>
    <property type="match status" value="1"/>
</dbReference>
<keyword evidence="2" id="KW-0269">Exonuclease</keyword>
<dbReference type="RefSeq" id="WP_093882939.1">
    <property type="nucleotide sequence ID" value="NZ_FOBS01000007.1"/>
</dbReference>
<accession>A0A1H7WNS7</accession>
<evidence type="ECO:0000313" key="3">
    <source>
        <dbReference type="Proteomes" id="UP000198744"/>
    </source>
</evidence>
<reference evidence="2 3" key="1">
    <citation type="submission" date="2016-10" db="EMBL/GenBank/DDBJ databases">
        <authorList>
            <person name="de Groot N.N."/>
        </authorList>
    </citation>
    <scope>NUCLEOTIDE SEQUENCE [LARGE SCALE GENOMIC DNA]</scope>
    <source>
        <strain evidence="2 3">DSM 8423</strain>
    </source>
</reference>
<dbReference type="EMBL" id="FOBS01000007">
    <property type="protein sequence ID" value="SEM23236.1"/>
    <property type="molecule type" value="Genomic_DNA"/>
</dbReference>
<dbReference type="Gene3D" id="3.60.10.10">
    <property type="entry name" value="Endonuclease/exonuclease/phosphatase"/>
    <property type="match status" value="1"/>
</dbReference>
<evidence type="ECO:0000259" key="1">
    <source>
        <dbReference type="Pfam" id="PF03372"/>
    </source>
</evidence>
<dbReference type="Pfam" id="PF03372">
    <property type="entry name" value="Exo_endo_phos"/>
    <property type="match status" value="1"/>
</dbReference>
<dbReference type="Proteomes" id="UP000198744">
    <property type="component" value="Unassembled WGS sequence"/>
</dbReference>
<organism evidence="2 3">
    <name type="scientific">Syntrophus gentianae</name>
    <dbReference type="NCBI Taxonomy" id="43775"/>
    <lineage>
        <taxon>Bacteria</taxon>
        <taxon>Pseudomonadati</taxon>
        <taxon>Thermodesulfobacteriota</taxon>
        <taxon>Syntrophia</taxon>
        <taxon>Syntrophales</taxon>
        <taxon>Syntrophaceae</taxon>
        <taxon>Syntrophus</taxon>
    </lineage>
</organism>
<dbReference type="PANTHER" id="PTHR12121">
    <property type="entry name" value="CARBON CATABOLITE REPRESSOR PROTEIN 4"/>
    <property type="match status" value="1"/>
</dbReference>
<keyword evidence="2" id="KW-0378">Hydrolase</keyword>
<proteinExistence type="predicted"/>
<dbReference type="OrthoDB" id="9793162at2"/>
<name>A0A1H7WNS7_9BACT</name>
<sequence>MKSFKFATDVIHSTRLPIERFFNFSARYEEPDIINDSIEEPLPDIGLNLNVMSFNIRRGTRRDGKNSWVHRRDLVHEILDTYRPDVLGLQEALDFQMAEVRSMLPGYERVGIGNLGGSRGLHNAVFYDAGRFFRLDEGTFWLSDTPEEPGSRGWGNIIPRICTWVRLIEKDTQQSFYFYNTHLDHLSLHSRKKSAFLLTQRISTRCFPDPIILTGDFNAGEMSVPIQYLKGKIPLKINRKAKASNPVPLMDSFRERYPKMRNVATYHGYDRYFFRLKLDYIFVPTSARVIDAEIIHRHGETCYPSDHFPLIAQVDLPVKMAQSDSLSRFQQTMHSYPSFTSLREFRIF</sequence>
<keyword evidence="3" id="KW-1185">Reference proteome</keyword>
<dbReference type="PANTHER" id="PTHR12121:SF36">
    <property type="entry name" value="ENDONUCLEASE_EXONUCLEASE_PHOSPHATASE DOMAIN-CONTAINING PROTEIN"/>
    <property type="match status" value="1"/>
</dbReference>
<dbReference type="GO" id="GO:0004519">
    <property type="term" value="F:endonuclease activity"/>
    <property type="evidence" value="ECO:0007669"/>
    <property type="project" value="UniProtKB-KW"/>
</dbReference>
<keyword evidence="2" id="KW-0540">Nuclease</keyword>
<feature type="domain" description="Endonuclease/exonuclease/phosphatase" evidence="1">
    <location>
        <begin position="52"/>
        <end position="307"/>
    </location>
</feature>
<dbReference type="InterPro" id="IPR036691">
    <property type="entry name" value="Endo/exonu/phosph_ase_sf"/>
</dbReference>
<dbReference type="CDD" id="cd09083">
    <property type="entry name" value="EEP-1"/>
    <property type="match status" value="1"/>
</dbReference>
<evidence type="ECO:0000313" key="2">
    <source>
        <dbReference type="EMBL" id="SEM23236.1"/>
    </source>
</evidence>
<dbReference type="InterPro" id="IPR050410">
    <property type="entry name" value="CCR4/nocturin_mRNA_transcr"/>
</dbReference>
<dbReference type="STRING" id="43775.SAMN04489760_10779"/>
<protein>
    <submittedName>
        <fullName evidence="2">Metal-dependent hydrolase, endonuclease/exonuclease/phosphatase family</fullName>
    </submittedName>
</protein>